<feature type="transmembrane region" description="Helical" evidence="6">
    <location>
        <begin position="139"/>
        <end position="161"/>
    </location>
</feature>
<dbReference type="SUPFAM" id="SSF103473">
    <property type="entry name" value="MFS general substrate transporter"/>
    <property type="match status" value="1"/>
</dbReference>
<keyword evidence="3 6" id="KW-1133">Transmembrane helix</keyword>
<evidence type="ECO:0000313" key="7">
    <source>
        <dbReference type="Proteomes" id="UP001652740"/>
    </source>
</evidence>
<dbReference type="Pfam" id="PF07690">
    <property type="entry name" value="MFS_1"/>
    <property type="match status" value="1"/>
</dbReference>
<feature type="transmembrane region" description="Helical" evidence="6">
    <location>
        <begin position="303"/>
        <end position="321"/>
    </location>
</feature>
<dbReference type="Gene3D" id="1.20.1250.20">
    <property type="entry name" value="MFS general substrate transporter like domains"/>
    <property type="match status" value="1"/>
</dbReference>
<feature type="transmembrane region" description="Helical" evidence="6">
    <location>
        <begin position="431"/>
        <end position="452"/>
    </location>
</feature>
<evidence type="ECO:0000313" key="9">
    <source>
        <dbReference type="RefSeq" id="XP_052751275.1"/>
    </source>
</evidence>
<feature type="transmembrane region" description="Helical" evidence="6">
    <location>
        <begin position="373"/>
        <end position="392"/>
    </location>
</feature>
<comment type="subcellular location">
    <subcellularLocation>
        <location evidence="1">Membrane</location>
        <topology evidence="1">Multi-pass membrane protein</topology>
    </subcellularLocation>
</comment>
<feature type="region of interest" description="Disordered" evidence="5">
    <location>
        <begin position="1"/>
        <end position="20"/>
    </location>
</feature>
<feature type="region of interest" description="Disordered" evidence="5">
    <location>
        <begin position="527"/>
        <end position="555"/>
    </location>
</feature>
<feature type="compositionally biased region" description="Basic and acidic residues" evidence="5">
    <location>
        <begin position="1"/>
        <end position="17"/>
    </location>
</feature>
<keyword evidence="4 6" id="KW-0472">Membrane</keyword>
<evidence type="ECO:0000256" key="2">
    <source>
        <dbReference type="ARBA" id="ARBA00022692"/>
    </source>
</evidence>
<feature type="compositionally biased region" description="Polar residues" evidence="5">
    <location>
        <begin position="527"/>
        <end position="548"/>
    </location>
</feature>
<feature type="transmembrane region" description="Helical" evidence="6">
    <location>
        <begin position="173"/>
        <end position="194"/>
    </location>
</feature>
<evidence type="ECO:0000256" key="5">
    <source>
        <dbReference type="SAM" id="MobiDB-lite"/>
    </source>
</evidence>
<dbReference type="PANTHER" id="PTHR23507">
    <property type="entry name" value="ZGC:174356"/>
    <property type="match status" value="1"/>
</dbReference>
<sequence length="555" mass="62368">MAEKKNSEIKSSDENPLNKDVVPLKTPKTFAEKFTYAKSNITVEPLLAGLIIPSIISKFAMANLNLDKACRVNLAFGDEICDVLMKKTSNNHSSYELEVQKLIASIDIWKGIIHTALPCIIIMFLGGWSDKTGKRKICILLPIFGEVLTSINNLINVYFFYEIPVQITVFLETFFPAITGGWVTMFLGVFSYISDITSEEARTFRVGLVNLCMTAGLPIGIALSGVLLQKMGYYGIFTMTTGMFLVVMAYGIFCLKEPDQFLKQKGRPPIERESSTEVSFFDVTHVGETIAVAYRPRPSNRRVKVILTLFTVFILFGPSMSEHHVFYLFVRNRLNWDMVKYGLYTSYSILLHSIGAMFSITVLSRRLQVDDSLLCLVSILSKFVGSIWIAFVRSDIEMYLVPVAEFLNGTTFTSLRSIISKLVDKQETAKVNSLFSLTETLASLLFNPFYSWMYMRTLHVLPGAVFLISAALIVPASFVLITFYIQHKTEVRKARKHALEAEEKKEAEAKVSNAIAFYNPDTKDLSNKNIQTANVPPLSNNKTVSNKIEASKKET</sequence>
<dbReference type="InterPro" id="IPR036259">
    <property type="entry name" value="MFS_trans_sf"/>
</dbReference>
<gene>
    <name evidence="8 9" type="primary">LOC113510937</name>
</gene>
<dbReference type="PANTHER" id="PTHR23507:SF1">
    <property type="entry name" value="FI18259P1-RELATED"/>
    <property type="match status" value="1"/>
</dbReference>
<keyword evidence="7" id="KW-1185">Reference proteome</keyword>
<feature type="transmembrane region" description="Helical" evidence="6">
    <location>
        <begin position="206"/>
        <end position="227"/>
    </location>
</feature>
<protein>
    <submittedName>
        <fullName evidence="8 9">Proton-coupled folate transporter-like</fullName>
    </submittedName>
</protein>
<name>A0ABM3MJH8_GALME</name>
<feature type="transmembrane region" description="Helical" evidence="6">
    <location>
        <begin position="108"/>
        <end position="127"/>
    </location>
</feature>
<dbReference type="RefSeq" id="XP_031769346.2">
    <property type="nucleotide sequence ID" value="XM_031913486.2"/>
</dbReference>
<accession>A0ABM3MJH8</accession>
<dbReference type="GeneID" id="113510937"/>
<evidence type="ECO:0000256" key="4">
    <source>
        <dbReference type="ARBA" id="ARBA00023136"/>
    </source>
</evidence>
<proteinExistence type="predicted"/>
<reference evidence="8 9" key="1">
    <citation type="submission" date="2025-05" db="UniProtKB">
        <authorList>
            <consortium name="RefSeq"/>
        </authorList>
    </citation>
    <scope>IDENTIFICATION</scope>
    <source>
        <tissue evidence="8 9">Whole larvae</tissue>
    </source>
</reference>
<organism evidence="7 9">
    <name type="scientific">Galleria mellonella</name>
    <name type="common">Greater wax moth</name>
    <dbReference type="NCBI Taxonomy" id="7137"/>
    <lineage>
        <taxon>Eukaryota</taxon>
        <taxon>Metazoa</taxon>
        <taxon>Ecdysozoa</taxon>
        <taxon>Arthropoda</taxon>
        <taxon>Hexapoda</taxon>
        <taxon>Insecta</taxon>
        <taxon>Pterygota</taxon>
        <taxon>Neoptera</taxon>
        <taxon>Endopterygota</taxon>
        <taxon>Lepidoptera</taxon>
        <taxon>Glossata</taxon>
        <taxon>Ditrysia</taxon>
        <taxon>Pyraloidea</taxon>
        <taxon>Pyralidae</taxon>
        <taxon>Galleriinae</taxon>
        <taxon>Galleria</taxon>
    </lineage>
</organism>
<keyword evidence="2 6" id="KW-0812">Transmembrane</keyword>
<evidence type="ECO:0000256" key="1">
    <source>
        <dbReference type="ARBA" id="ARBA00004141"/>
    </source>
</evidence>
<feature type="transmembrane region" description="Helical" evidence="6">
    <location>
        <begin position="233"/>
        <end position="255"/>
    </location>
</feature>
<dbReference type="Proteomes" id="UP001652740">
    <property type="component" value="Unplaced"/>
</dbReference>
<dbReference type="InterPro" id="IPR011701">
    <property type="entry name" value="MFS"/>
</dbReference>
<feature type="transmembrane region" description="Helical" evidence="6">
    <location>
        <begin position="341"/>
        <end position="361"/>
    </location>
</feature>
<evidence type="ECO:0000256" key="6">
    <source>
        <dbReference type="SAM" id="Phobius"/>
    </source>
</evidence>
<dbReference type="RefSeq" id="XP_052751275.1">
    <property type="nucleotide sequence ID" value="XM_052895315.1"/>
</dbReference>
<feature type="transmembrane region" description="Helical" evidence="6">
    <location>
        <begin position="398"/>
        <end position="419"/>
    </location>
</feature>
<evidence type="ECO:0000313" key="8">
    <source>
        <dbReference type="RefSeq" id="XP_031769346.2"/>
    </source>
</evidence>
<feature type="transmembrane region" description="Helical" evidence="6">
    <location>
        <begin position="464"/>
        <end position="485"/>
    </location>
</feature>
<evidence type="ECO:0000256" key="3">
    <source>
        <dbReference type="ARBA" id="ARBA00022989"/>
    </source>
</evidence>